<protein>
    <submittedName>
        <fullName evidence="1">Uncharacterized protein</fullName>
    </submittedName>
</protein>
<sequence length="77" mass="8328">MHFEINAGHLTPTYVSLVACTNEACIPSAKTPGVMIYPNIAPHHVESLLKLLGDKGIPYKTTVDGTWQGFNGASWES</sequence>
<accession>A0A8H9ILB5</accession>
<dbReference type="Proteomes" id="UP000608923">
    <property type="component" value="Unassembled WGS sequence"/>
</dbReference>
<dbReference type="EMBL" id="BMZN01000001">
    <property type="protein sequence ID" value="GHC35157.1"/>
    <property type="molecule type" value="Genomic_DNA"/>
</dbReference>
<keyword evidence="2" id="KW-1185">Reference proteome</keyword>
<gene>
    <name evidence="1" type="ORF">GCM10010096_00050</name>
</gene>
<evidence type="ECO:0000313" key="2">
    <source>
        <dbReference type="Proteomes" id="UP000608923"/>
    </source>
</evidence>
<reference evidence="2" key="1">
    <citation type="journal article" date="2019" name="Int. J. Syst. Evol. Microbiol.">
        <title>The Global Catalogue of Microorganisms (GCM) 10K type strain sequencing project: providing services to taxonomists for standard genome sequencing and annotation.</title>
        <authorList>
            <consortium name="The Broad Institute Genomics Platform"/>
            <consortium name="The Broad Institute Genome Sequencing Center for Infectious Disease"/>
            <person name="Wu L."/>
            <person name="Ma J."/>
        </authorList>
    </citation>
    <scope>NUCLEOTIDE SEQUENCE [LARGE SCALE GENOMIC DNA]</scope>
    <source>
        <strain evidence="2">KCTC 42083</strain>
    </source>
</reference>
<dbReference type="AlphaFoldDB" id="A0A8H9ILB5"/>
<evidence type="ECO:0000313" key="1">
    <source>
        <dbReference type="EMBL" id="GHC35157.1"/>
    </source>
</evidence>
<name>A0A8H9ILB5_9BURK</name>
<proteinExistence type="predicted"/>
<organism evidence="1 2">
    <name type="scientific">Alcaligenes pakistanensis</name>
    <dbReference type="NCBI Taxonomy" id="1482717"/>
    <lineage>
        <taxon>Bacteria</taxon>
        <taxon>Pseudomonadati</taxon>
        <taxon>Pseudomonadota</taxon>
        <taxon>Betaproteobacteria</taxon>
        <taxon>Burkholderiales</taxon>
        <taxon>Alcaligenaceae</taxon>
        <taxon>Alcaligenes</taxon>
    </lineage>
</organism>
<comment type="caution">
    <text evidence="1">The sequence shown here is derived from an EMBL/GenBank/DDBJ whole genome shotgun (WGS) entry which is preliminary data.</text>
</comment>